<feature type="region of interest" description="Disordered" evidence="1">
    <location>
        <begin position="26"/>
        <end position="143"/>
    </location>
</feature>
<gene>
    <name evidence="3" type="ORF">GQ43DRAFT_420442</name>
</gene>
<feature type="region of interest" description="Disordered" evidence="1">
    <location>
        <begin position="413"/>
        <end position="471"/>
    </location>
</feature>
<dbReference type="SUPFAM" id="SSF46934">
    <property type="entry name" value="UBA-like"/>
    <property type="match status" value="1"/>
</dbReference>
<feature type="compositionally biased region" description="Basic and acidic residues" evidence="1">
    <location>
        <begin position="951"/>
        <end position="967"/>
    </location>
</feature>
<proteinExistence type="predicted"/>
<feature type="domain" description="UBA" evidence="2">
    <location>
        <begin position="1224"/>
        <end position="1268"/>
    </location>
</feature>
<feature type="region of interest" description="Disordered" evidence="1">
    <location>
        <begin position="1017"/>
        <end position="1138"/>
    </location>
</feature>
<feature type="region of interest" description="Disordered" evidence="1">
    <location>
        <begin position="301"/>
        <end position="393"/>
    </location>
</feature>
<feature type="compositionally biased region" description="Polar residues" evidence="1">
    <location>
        <begin position="324"/>
        <end position="340"/>
    </location>
</feature>
<dbReference type="Gene3D" id="1.10.8.10">
    <property type="entry name" value="DNA helicase RuvA subunit, C-terminal domain"/>
    <property type="match status" value="1"/>
</dbReference>
<reference evidence="3" key="1">
    <citation type="journal article" date="2020" name="Stud. Mycol.">
        <title>101 Dothideomycetes genomes: a test case for predicting lifestyles and emergence of pathogens.</title>
        <authorList>
            <person name="Haridas S."/>
            <person name="Albert R."/>
            <person name="Binder M."/>
            <person name="Bloem J."/>
            <person name="Labutti K."/>
            <person name="Salamov A."/>
            <person name="Andreopoulos B."/>
            <person name="Baker S."/>
            <person name="Barry K."/>
            <person name="Bills G."/>
            <person name="Bluhm B."/>
            <person name="Cannon C."/>
            <person name="Castanera R."/>
            <person name="Culley D."/>
            <person name="Daum C."/>
            <person name="Ezra D."/>
            <person name="Gonzalez J."/>
            <person name="Henrissat B."/>
            <person name="Kuo A."/>
            <person name="Liang C."/>
            <person name="Lipzen A."/>
            <person name="Lutzoni F."/>
            <person name="Magnuson J."/>
            <person name="Mondo S."/>
            <person name="Nolan M."/>
            <person name="Ohm R."/>
            <person name="Pangilinan J."/>
            <person name="Park H.-J."/>
            <person name="Ramirez L."/>
            <person name="Alfaro M."/>
            <person name="Sun H."/>
            <person name="Tritt A."/>
            <person name="Yoshinaga Y."/>
            <person name="Zwiers L.-H."/>
            <person name="Turgeon B."/>
            <person name="Goodwin S."/>
            <person name="Spatafora J."/>
            <person name="Crous P."/>
            <person name="Grigoriev I."/>
        </authorList>
    </citation>
    <scope>NUCLEOTIDE SEQUENCE</scope>
    <source>
        <strain evidence="3">ATCC 74209</strain>
    </source>
</reference>
<feature type="region of interest" description="Disordered" evidence="1">
    <location>
        <begin position="517"/>
        <end position="544"/>
    </location>
</feature>
<feature type="region of interest" description="Disordered" evidence="1">
    <location>
        <begin position="1153"/>
        <end position="1214"/>
    </location>
</feature>
<comment type="caution">
    <text evidence="3">The sequence shown here is derived from an EMBL/GenBank/DDBJ whole genome shotgun (WGS) entry which is preliminary data.</text>
</comment>
<evidence type="ECO:0000313" key="3">
    <source>
        <dbReference type="EMBL" id="KAF2199370.1"/>
    </source>
</evidence>
<feature type="compositionally biased region" description="Basic and acidic residues" evidence="1">
    <location>
        <begin position="1194"/>
        <end position="1203"/>
    </location>
</feature>
<dbReference type="AlphaFoldDB" id="A0A9P4MWW9"/>
<dbReference type="EMBL" id="ML994080">
    <property type="protein sequence ID" value="KAF2199370.1"/>
    <property type="molecule type" value="Genomic_DNA"/>
</dbReference>
<dbReference type="InterPro" id="IPR009060">
    <property type="entry name" value="UBA-like_sf"/>
</dbReference>
<feature type="compositionally biased region" description="Low complexity" evidence="1">
    <location>
        <begin position="1071"/>
        <end position="1081"/>
    </location>
</feature>
<feature type="region of interest" description="Disordered" evidence="1">
    <location>
        <begin position="947"/>
        <end position="970"/>
    </location>
</feature>
<feature type="compositionally biased region" description="Low complexity" evidence="1">
    <location>
        <begin position="1017"/>
        <end position="1026"/>
    </location>
</feature>
<dbReference type="PROSITE" id="PS50030">
    <property type="entry name" value="UBA"/>
    <property type="match status" value="1"/>
</dbReference>
<feature type="compositionally biased region" description="Polar residues" evidence="1">
    <location>
        <begin position="1089"/>
        <end position="1099"/>
    </location>
</feature>
<feature type="compositionally biased region" description="Polar residues" evidence="1">
    <location>
        <begin position="423"/>
        <end position="435"/>
    </location>
</feature>
<accession>A0A9P4MWW9</accession>
<dbReference type="OrthoDB" id="5376710at2759"/>
<keyword evidence="4" id="KW-1185">Reference proteome</keyword>
<sequence length="1269" mass="141930">MSCSESGFFETSLSRTRTLLRSSSLIRPGNPIKRNSFQTLFSNSDTDKSKPPSGPTLRHPQSVRSGGQVVKSNPSSSSSSRPAKSKATSKMKDVNRSATILRAVPKASTTPATPVFPPLDQEPVASPRLGTPTTGRTSPASSNQTYQSFAVMNPQAATHASRPRASSNSSVIFASGQYWNDIKVAAAPSDPKAIIGVYKHGHIQWQQPKQKNDLSPRSKKNRKPNIQVVIPNVHRNRPLPALPFFSHGHHVKSKSIDSVFGHEVSPPSTTYNQVRDSVVSPLNAQINRPARHFSLSRKYEVDHKPHISQSHSSDDSHGDDASSVYSQRSSMTSMEDNINPPQFPSINFRKSAFSPAGAGVFDDRAYERPKSEGTSQPETAPRMKTPELQHQRRYAPHPPIESDAVFQSTCPLRVPRPRMSSGRVPSNPNTRQKSLGSVPEKGVIEQAIIRTESKKPTEQVSPTLSQAEDDLEKQLCMGKSSVESDIESELDDHLTELTDSSCTYNLDDLLAANQFDIDTPMSPPALPRKSSKRLSDRQGPDFRLSRVPQGHIASQIKRNRSKGKELKITIPPVSKRVTEDFVLSPIPVPDQQVLRAITPEVAESVILAILRNLESLDDLFATAVLNRGFYRVFKRHELELMKAALCKMSPPAWEHREICYPGHDVEDPDLDIPRQEYTPTSYLQYYLRDLYIIAALKSLIKDKCESFLRPEMAVALVSNEELDCKRVDDALWRIWTFCKIFGSGKGREEDIVAQIDWLKGGELVHQKTCRGTIFTANSLDQSETLANAPECFALGNGDGLTAEQLYDMMELWNCLGVLLQPFEGRTIQAREYGIYDNTDVRGGDIDGEEAMLDEWYYYLLTLGLSPILDLATPCRQADASAFILASENGWMEWQPPAFGGSRRNFLKEAASRVYENKINIAYASGFNKALQRQINKERMQNYAHEIRRRKNSGERLPEIRMSQERPMSEWSDVMERLTGPRPPFPSSNIVSHIPSLRSEAPNSSLPHESIAELPSVAESSAPMARPRSPPRRTVAQPLLPSPPPSTVPSQYAPSRSSRSMSSFGDHPAFRSFSSSTPSMPSLDEHPAFLQQQRSAQRDPSPSIPRIEEHPAFRGSPQPRRSEEHPAFQQHPPHRHSEEHLPLHPLLLRSEEHPAVQQHPLRRRSEEHLAFQQQHPLHRPSAESLSYSQPPPSRRSNESHRSEEQPAFQQHPLQRNIYSSNVAENTADKAVYRIVEMGFTPDQARHALRVTDSGDGLRVDRAVEMLLRGG</sequence>
<feature type="compositionally biased region" description="Low complexity" evidence="1">
    <location>
        <begin position="71"/>
        <end position="82"/>
    </location>
</feature>
<feature type="compositionally biased region" description="Basic and acidic residues" evidence="1">
    <location>
        <begin position="361"/>
        <end position="371"/>
    </location>
</feature>
<organism evidence="3 4">
    <name type="scientific">Delitschia confertaspora ATCC 74209</name>
    <dbReference type="NCBI Taxonomy" id="1513339"/>
    <lineage>
        <taxon>Eukaryota</taxon>
        <taxon>Fungi</taxon>
        <taxon>Dikarya</taxon>
        <taxon>Ascomycota</taxon>
        <taxon>Pezizomycotina</taxon>
        <taxon>Dothideomycetes</taxon>
        <taxon>Pleosporomycetidae</taxon>
        <taxon>Pleosporales</taxon>
        <taxon>Delitschiaceae</taxon>
        <taxon>Delitschia</taxon>
    </lineage>
</organism>
<feature type="compositionally biased region" description="Polar residues" evidence="1">
    <location>
        <begin position="33"/>
        <end position="44"/>
    </location>
</feature>
<evidence type="ECO:0000259" key="2">
    <source>
        <dbReference type="PROSITE" id="PS50030"/>
    </source>
</evidence>
<name>A0A9P4MWW9_9PLEO</name>
<protein>
    <recommendedName>
        <fullName evidence="2">UBA domain-containing protein</fullName>
    </recommendedName>
</protein>
<evidence type="ECO:0000256" key="1">
    <source>
        <dbReference type="SAM" id="MobiDB-lite"/>
    </source>
</evidence>
<evidence type="ECO:0000313" key="4">
    <source>
        <dbReference type="Proteomes" id="UP000799536"/>
    </source>
</evidence>
<dbReference type="Proteomes" id="UP000799536">
    <property type="component" value="Unassembled WGS sequence"/>
</dbReference>
<feature type="compositionally biased region" description="Basic and acidic residues" evidence="1">
    <location>
        <begin position="533"/>
        <end position="544"/>
    </location>
</feature>
<dbReference type="InterPro" id="IPR015940">
    <property type="entry name" value="UBA"/>
</dbReference>
<feature type="compositionally biased region" description="Polar residues" evidence="1">
    <location>
        <begin position="131"/>
        <end position="143"/>
    </location>
</feature>